<dbReference type="Proteomes" id="UP000293952">
    <property type="component" value="Unassembled WGS sequence"/>
</dbReference>
<dbReference type="InterPro" id="IPR017475">
    <property type="entry name" value="EPS_sugar_tfrase"/>
</dbReference>
<evidence type="ECO:0000313" key="10">
    <source>
        <dbReference type="Proteomes" id="UP000293952"/>
    </source>
</evidence>
<evidence type="ECO:0000256" key="2">
    <source>
        <dbReference type="ARBA" id="ARBA00006464"/>
    </source>
</evidence>
<keyword evidence="3 9" id="KW-0808">Transferase</keyword>
<organism evidence="9 10">
    <name type="scientific">Brumimicrobium glaciale</name>
    <dbReference type="NCBI Taxonomy" id="200475"/>
    <lineage>
        <taxon>Bacteria</taxon>
        <taxon>Pseudomonadati</taxon>
        <taxon>Bacteroidota</taxon>
        <taxon>Flavobacteriia</taxon>
        <taxon>Flavobacteriales</taxon>
        <taxon>Crocinitomicaceae</taxon>
        <taxon>Brumimicrobium</taxon>
    </lineage>
</organism>
<evidence type="ECO:0000256" key="6">
    <source>
        <dbReference type="ARBA" id="ARBA00023136"/>
    </source>
</evidence>
<gene>
    <name evidence="9" type="ORF">ERX46_11865</name>
</gene>
<feature type="domain" description="Bacterial sugar transferase" evidence="8">
    <location>
        <begin position="277"/>
        <end position="460"/>
    </location>
</feature>
<dbReference type="PANTHER" id="PTHR30576:SF0">
    <property type="entry name" value="UNDECAPRENYL-PHOSPHATE N-ACETYLGALACTOSAMINYL 1-PHOSPHATE TRANSFERASE-RELATED"/>
    <property type="match status" value="1"/>
</dbReference>
<evidence type="ECO:0000256" key="1">
    <source>
        <dbReference type="ARBA" id="ARBA00004141"/>
    </source>
</evidence>
<dbReference type="OrthoDB" id="9808602at2"/>
<sequence>MNQKRLKSIFVLIDLLTATLAWAAFFYFRKIYVEHVDFETSERFYLGMIIVPIFWIALYFFLGTYNNLKRMYFMRVLSFSMRSFVLGTLAIFFFLILDDEIPSHTYYYNLLFALFLIHSLITLIPRLIITYYIVQRIRNKKDGFRTLLIGGSSKAVDIFREVEGLPKGTGSKFIGFINLNGIDNDISNLMTHLGHIDELERIIDAYDVEEVIIALDSSEQERLKNIIARIQGRDIKIKISANMYDLLSGSVKMTNIFGALLIEVNDEIMPHWQFVIKRVMDIIASIIAMAILLPVYIVLAIMVKSSSKGPVFFLQERIGKNGVPFDIIKFRTMVVDAEKSGPQLSSTHDKRITNIGKFMRKVRLDEIPQFWNVIVGEMSLVGPRPERQFFIDKIAEREPQFLQLTKVKPGITSWGQVKFGYAENVDEMLQRMKYDLLYLKNMSIALDLKILLYTVVIVFKGSGK</sequence>
<dbReference type="Pfam" id="PF13727">
    <property type="entry name" value="CoA_binding_3"/>
    <property type="match status" value="1"/>
</dbReference>
<keyword evidence="5 7" id="KW-1133">Transmembrane helix</keyword>
<dbReference type="NCBIfam" id="TIGR03025">
    <property type="entry name" value="EPS_sugtrans"/>
    <property type="match status" value="1"/>
</dbReference>
<evidence type="ECO:0000259" key="8">
    <source>
        <dbReference type="Pfam" id="PF02397"/>
    </source>
</evidence>
<name>A0A4Q4KKC8_9FLAO</name>
<dbReference type="AlphaFoldDB" id="A0A4Q4KKC8"/>
<dbReference type="GO" id="GO:0016020">
    <property type="term" value="C:membrane"/>
    <property type="evidence" value="ECO:0007669"/>
    <property type="project" value="UniProtKB-SubCell"/>
</dbReference>
<feature type="transmembrane region" description="Helical" evidence="7">
    <location>
        <begin position="76"/>
        <end position="97"/>
    </location>
</feature>
<accession>A0A4Q4KKC8</accession>
<dbReference type="Pfam" id="PF02397">
    <property type="entry name" value="Bac_transf"/>
    <property type="match status" value="1"/>
</dbReference>
<keyword evidence="6 7" id="KW-0472">Membrane</keyword>
<dbReference type="RefSeq" id="WP_130094092.1">
    <property type="nucleotide sequence ID" value="NZ_SETE01000005.1"/>
</dbReference>
<proteinExistence type="inferred from homology"/>
<comment type="caution">
    <text evidence="9">The sequence shown here is derived from an EMBL/GenBank/DDBJ whole genome shotgun (WGS) entry which is preliminary data.</text>
</comment>
<dbReference type="EMBL" id="SETE01000005">
    <property type="protein sequence ID" value="RYM32754.1"/>
    <property type="molecule type" value="Genomic_DNA"/>
</dbReference>
<evidence type="ECO:0000256" key="3">
    <source>
        <dbReference type="ARBA" id="ARBA00022679"/>
    </source>
</evidence>
<dbReference type="Gene3D" id="3.40.50.720">
    <property type="entry name" value="NAD(P)-binding Rossmann-like Domain"/>
    <property type="match status" value="1"/>
</dbReference>
<comment type="similarity">
    <text evidence="2">Belongs to the bacterial sugar transferase family.</text>
</comment>
<dbReference type="InterPro" id="IPR003362">
    <property type="entry name" value="Bact_transf"/>
</dbReference>
<evidence type="ECO:0000256" key="4">
    <source>
        <dbReference type="ARBA" id="ARBA00022692"/>
    </source>
</evidence>
<evidence type="ECO:0000256" key="5">
    <source>
        <dbReference type="ARBA" id="ARBA00022989"/>
    </source>
</evidence>
<protein>
    <submittedName>
        <fullName evidence="9">Sugar transferase</fullName>
    </submittedName>
</protein>
<comment type="subcellular location">
    <subcellularLocation>
        <location evidence="1">Membrane</location>
        <topology evidence="1">Multi-pass membrane protein</topology>
    </subcellularLocation>
</comment>
<reference evidence="9 10" key="1">
    <citation type="submission" date="2019-02" db="EMBL/GenBank/DDBJ databases">
        <title>Genome sequence of the sea-ice species Brumimicrobium glaciale.</title>
        <authorList>
            <person name="Bowman J.P."/>
        </authorList>
    </citation>
    <scope>NUCLEOTIDE SEQUENCE [LARGE SCALE GENOMIC DNA]</scope>
    <source>
        <strain evidence="9 10">IC156</strain>
    </source>
</reference>
<evidence type="ECO:0000313" key="9">
    <source>
        <dbReference type="EMBL" id="RYM32754.1"/>
    </source>
</evidence>
<dbReference type="PANTHER" id="PTHR30576">
    <property type="entry name" value="COLANIC BIOSYNTHESIS UDP-GLUCOSE LIPID CARRIER TRANSFERASE"/>
    <property type="match status" value="1"/>
</dbReference>
<feature type="transmembrane region" description="Helical" evidence="7">
    <location>
        <begin position="282"/>
        <end position="303"/>
    </location>
</feature>
<dbReference type="GO" id="GO:0016780">
    <property type="term" value="F:phosphotransferase activity, for other substituted phosphate groups"/>
    <property type="evidence" value="ECO:0007669"/>
    <property type="project" value="TreeGrafter"/>
</dbReference>
<feature type="transmembrane region" description="Helical" evidence="7">
    <location>
        <begin position="44"/>
        <end position="64"/>
    </location>
</feature>
<feature type="transmembrane region" description="Helical" evidence="7">
    <location>
        <begin position="109"/>
        <end position="134"/>
    </location>
</feature>
<keyword evidence="4 7" id="KW-0812">Transmembrane</keyword>
<feature type="transmembrane region" description="Helical" evidence="7">
    <location>
        <begin position="9"/>
        <end position="28"/>
    </location>
</feature>
<keyword evidence="10" id="KW-1185">Reference proteome</keyword>
<evidence type="ECO:0000256" key="7">
    <source>
        <dbReference type="SAM" id="Phobius"/>
    </source>
</evidence>